<feature type="compositionally biased region" description="Low complexity" evidence="1">
    <location>
        <begin position="726"/>
        <end position="735"/>
    </location>
</feature>
<evidence type="ECO:0000313" key="4">
    <source>
        <dbReference type="Proteomes" id="UP001187682"/>
    </source>
</evidence>
<dbReference type="GO" id="GO:0004252">
    <property type="term" value="F:serine-type endopeptidase activity"/>
    <property type="evidence" value="ECO:0007669"/>
    <property type="project" value="InterPro"/>
</dbReference>
<feature type="region of interest" description="Disordered" evidence="1">
    <location>
        <begin position="719"/>
        <end position="740"/>
    </location>
</feature>
<name>A0AAE8N1Q9_9PEZI</name>
<dbReference type="SUPFAM" id="SSF52743">
    <property type="entry name" value="Subtilisin-like"/>
    <property type="match status" value="1"/>
</dbReference>
<sequence>MNGENTNSADTNAGDVVERMWLDRFPKDRLRKWLDKLDGNKLQSLYDNWEDDGEFKAYDTIVRAVKQMRNTGGSEYEPQALVGNLAQCNYNRDSPMIQELAVILSFPEDVGLSKAEMLKKTIDVWDADLRLVKKRLNHEEKTGGKTQEIIQQRADDKWQGGYDADDRWKGGDDKVAVHAICIAGPTLAFEILTDIGKSPLERASESGATGIVRIMLEELKNHLQSNPDPQGALKDRITMKSKESRGPGAFLIAAKNLRLGVLGLLLKHCPSLAGKEGLKAAITGAFPGDTDKSEEGREAALEAFKLIRNHMTDRDDMREIFAQAVRARSINVVRYLITEQDAAEAAYSNASLIIEEGTVEMWEYIPKSTREGFLKQEAGGLHKAVLCRRADIVESILKDFPREADRKAVIRPKAGGQSLNAVESRVANTICLHLSTINTEEQTFAEYVEGLVAADNSSVATRFRFERILKYAKYPDLGSQPPGSMSTTQAELQIDHREIRTVSEWLKKRLVQEVLELSVPDQLHAPHSDEDVAYCVNEFSVRVLKWRKLDLYLPALKTVPKPGMDIDDQGDARPSDKAINTQLEELDLYTSGNQSVLDQWYRELENFHSDVLSKARAQQVKKEVQVRLDEINKRLGLRWTRMNSEDGEHVPVMDYTWIKERRKTTFRKLHEITHDVVGPNLASFIKKYRGHMVKEPKLRRTKVALIDIGVVLVGARDKGQGKQEVQQQSRSLQSLNRGKDDLSERVVDGTSFVSSGDDEEPVWWHASEAHGTQMARLICSIDPCCELYVAKVAESRGQGIPSNTVADAINWAISKEVDIISLSLITYTITETLQDAIIKAANSDIVIISSTADEGVSDPRAATDQEEHKKDVIRIAACDHWGKPLRFSQDQRDYSFVGHNVHVGQVPFLKSDEVVSGSLVATAVAAGAASLALACCRLSRHCKTDVQAWRDRKARAAFDRMLEGSEQRYCKPEKICGGNKSLATADFMTTVHDSFRDFAGGPSA</sequence>
<gene>
    <name evidence="3" type="ORF">DNG_06156</name>
</gene>
<dbReference type="AlphaFoldDB" id="A0AAE8N1Q9"/>
<dbReference type="Proteomes" id="UP001187682">
    <property type="component" value="Unassembled WGS sequence"/>
</dbReference>
<evidence type="ECO:0000259" key="2">
    <source>
        <dbReference type="Pfam" id="PF00082"/>
    </source>
</evidence>
<dbReference type="Pfam" id="PF00082">
    <property type="entry name" value="Peptidase_S8"/>
    <property type="match status" value="1"/>
</dbReference>
<evidence type="ECO:0000313" key="3">
    <source>
        <dbReference type="EMBL" id="SPO03473.1"/>
    </source>
</evidence>
<dbReference type="InterPro" id="IPR000209">
    <property type="entry name" value="Peptidase_S8/S53_dom"/>
</dbReference>
<dbReference type="InterPro" id="IPR036852">
    <property type="entry name" value="Peptidase_S8/S53_dom_sf"/>
</dbReference>
<organism evidence="3 4">
    <name type="scientific">Cephalotrichum gorgonifer</name>
    <dbReference type="NCBI Taxonomy" id="2041049"/>
    <lineage>
        <taxon>Eukaryota</taxon>
        <taxon>Fungi</taxon>
        <taxon>Dikarya</taxon>
        <taxon>Ascomycota</taxon>
        <taxon>Pezizomycotina</taxon>
        <taxon>Sordariomycetes</taxon>
        <taxon>Hypocreomycetidae</taxon>
        <taxon>Microascales</taxon>
        <taxon>Microascaceae</taxon>
        <taxon>Cephalotrichum</taxon>
    </lineage>
</organism>
<dbReference type="GO" id="GO:0006508">
    <property type="term" value="P:proteolysis"/>
    <property type="evidence" value="ECO:0007669"/>
    <property type="project" value="InterPro"/>
</dbReference>
<accession>A0AAE8N1Q9</accession>
<evidence type="ECO:0000256" key="1">
    <source>
        <dbReference type="SAM" id="MobiDB-lite"/>
    </source>
</evidence>
<feature type="domain" description="Peptidase S8/S53" evidence="2">
    <location>
        <begin position="764"/>
        <end position="933"/>
    </location>
</feature>
<dbReference type="Gene3D" id="1.25.40.20">
    <property type="entry name" value="Ankyrin repeat-containing domain"/>
    <property type="match status" value="1"/>
</dbReference>
<keyword evidence="4" id="KW-1185">Reference proteome</keyword>
<reference evidence="3" key="1">
    <citation type="submission" date="2018-03" db="EMBL/GenBank/DDBJ databases">
        <authorList>
            <person name="Guldener U."/>
        </authorList>
    </citation>
    <scope>NUCLEOTIDE SEQUENCE</scope>
</reference>
<dbReference type="InterPro" id="IPR036770">
    <property type="entry name" value="Ankyrin_rpt-contain_sf"/>
</dbReference>
<proteinExistence type="predicted"/>
<dbReference type="Gene3D" id="3.40.50.200">
    <property type="entry name" value="Peptidase S8/S53 domain"/>
    <property type="match status" value="1"/>
</dbReference>
<dbReference type="EMBL" id="ONZQ02000008">
    <property type="protein sequence ID" value="SPO03473.1"/>
    <property type="molecule type" value="Genomic_DNA"/>
</dbReference>
<comment type="caution">
    <text evidence="3">The sequence shown here is derived from an EMBL/GenBank/DDBJ whole genome shotgun (WGS) entry which is preliminary data.</text>
</comment>
<protein>
    <recommendedName>
        <fullName evidence="2">Peptidase S8/S53 domain-containing protein</fullName>
    </recommendedName>
</protein>